<keyword evidence="4" id="KW-0560">Oxidoreductase</keyword>
<dbReference type="GO" id="GO:0071949">
    <property type="term" value="F:FAD binding"/>
    <property type="evidence" value="ECO:0007669"/>
    <property type="project" value="InterPro"/>
</dbReference>
<proteinExistence type="inferred from homology"/>
<dbReference type="Gene3D" id="3.30.9.100">
    <property type="match status" value="1"/>
</dbReference>
<evidence type="ECO:0000259" key="6">
    <source>
        <dbReference type="Pfam" id="PF01494"/>
    </source>
</evidence>
<dbReference type="Proteomes" id="UP000054270">
    <property type="component" value="Unassembled WGS sequence"/>
</dbReference>
<gene>
    <name evidence="7" type="ORF">HYPSUDRAFT_200910</name>
</gene>
<evidence type="ECO:0000256" key="5">
    <source>
        <dbReference type="ARBA" id="ARBA00049364"/>
    </source>
</evidence>
<dbReference type="PANTHER" id="PTHR43747:SF1">
    <property type="entry name" value="SLR1998 PROTEIN"/>
    <property type="match status" value="1"/>
</dbReference>
<evidence type="ECO:0000256" key="4">
    <source>
        <dbReference type="ARBA" id="ARBA00023002"/>
    </source>
</evidence>
<dbReference type="Gene3D" id="3.50.50.60">
    <property type="entry name" value="FAD/NAD(P)-binding domain"/>
    <property type="match status" value="1"/>
</dbReference>
<keyword evidence="8" id="KW-1185">Reference proteome</keyword>
<dbReference type="InterPro" id="IPR036188">
    <property type="entry name" value="FAD/NAD-bd_sf"/>
</dbReference>
<comment type="catalytic activity">
    <reaction evidence="5">
        <text>melleolide F + FADH2 + chloride + O2 = 6'-chloromelleolide F + FAD + 2 H2O + H(+)</text>
        <dbReference type="Rhea" id="RHEA:67160"/>
        <dbReference type="ChEBI" id="CHEBI:15377"/>
        <dbReference type="ChEBI" id="CHEBI:15378"/>
        <dbReference type="ChEBI" id="CHEBI:15379"/>
        <dbReference type="ChEBI" id="CHEBI:17996"/>
        <dbReference type="ChEBI" id="CHEBI:57692"/>
        <dbReference type="ChEBI" id="CHEBI:58307"/>
        <dbReference type="ChEBI" id="CHEBI:167712"/>
        <dbReference type="ChEBI" id="CHEBI:167713"/>
    </reaction>
    <physiologicalReaction direction="left-to-right" evidence="5">
        <dbReference type="Rhea" id="RHEA:67161"/>
    </physiologicalReaction>
</comment>
<accession>A0A0D2NZK5</accession>
<dbReference type="GO" id="GO:0044550">
    <property type="term" value="P:secondary metabolite biosynthetic process"/>
    <property type="evidence" value="ECO:0007669"/>
    <property type="project" value="UniProtKB-ARBA"/>
</dbReference>
<dbReference type="AlphaFoldDB" id="A0A0D2NZK5"/>
<organism evidence="7 8">
    <name type="scientific">Hypholoma sublateritium (strain FD-334 SS-4)</name>
    <dbReference type="NCBI Taxonomy" id="945553"/>
    <lineage>
        <taxon>Eukaryota</taxon>
        <taxon>Fungi</taxon>
        <taxon>Dikarya</taxon>
        <taxon>Basidiomycota</taxon>
        <taxon>Agaricomycotina</taxon>
        <taxon>Agaricomycetes</taxon>
        <taxon>Agaricomycetidae</taxon>
        <taxon>Agaricales</taxon>
        <taxon>Agaricineae</taxon>
        <taxon>Strophariaceae</taxon>
        <taxon>Hypholoma</taxon>
    </lineage>
</organism>
<dbReference type="PANTHER" id="PTHR43747">
    <property type="entry name" value="FAD-BINDING PROTEIN"/>
    <property type="match status" value="1"/>
</dbReference>
<evidence type="ECO:0000256" key="2">
    <source>
        <dbReference type="ARBA" id="ARBA00022630"/>
    </source>
</evidence>
<dbReference type="OMA" id="DGRCYWQ"/>
<dbReference type="InterPro" id="IPR002938">
    <property type="entry name" value="FAD-bd"/>
</dbReference>
<comment type="similarity">
    <text evidence="1">Belongs to the flavin-dependent halogenase family.</text>
</comment>
<dbReference type="PRINTS" id="PR00420">
    <property type="entry name" value="RNGMNOXGNASE"/>
</dbReference>
<name>A0A0D2NZK5_HYPSF</name>
<keyword evidence="2" id="KW-0285">Flavoprotein</keyword>
<dbReference type="Pfam" id="PF01494">
    <property type="entry name" value="FAD_binding_3"/>
    <property type="match status" value="1"/>
</dbReference>
<dbReference type="EMBL" id="KN817539">
    <property type="protein sequence ID" value="KJA24104.1"/>
    <property type="molecule type" value="Genomic_DNA"/>
</dbReference>
<evidence type="ECO:0000313" key="7">
    <source>
        <dbReference type="EMBL" id="KJA24104.1"/>
    </source>
</evidence>
<dbReference type="OrthoDB" id="2647594at2759"/>
<sequence length="393" mass="42974">MHSGAKFDVVIVGGGPAGSATTLSLFKHSGKLSCLIIDDADPDVFKIGESLPPEAIRLLHRLDGSLSKSLTEQIASGVHRLCTGNASAWATATAEERHAILNPFGHGLHLDRAAFDETMRAVIVQLSQKDSRIALIKGRLIDLQSDNGCWAIRVEVGDETRTIHTEWLIDASGRRASLATKLGRKIITPNALLAFYALFVGPELTDPAQGDNDNRTLIEAAPEGWFYSSLLSRSPCTRIVVFHTLPGHPAAKQSRRHDGLLDILQASAPLIAQIIAENDYTMDKRGGYPRCTAAGSSYLDKVCDSNARWLAVGDAAVAFDPLSSQGMVTSLEMGFYVGTMVAQQIEGTISPDLDNRVNTMYRTVREDYERQRRYHYGAVGRFKDEEFWKGVCS</sequence>
<dbReference type="GO" id="GO:0140907">
    <property type="term" value="F:flavin-dependent halogenase activity"/>
    <property type="evidence" value="ECO:0007669"/>
    <property type="project" value="UniProtKB-ARBA"/>
</dbReference>
<feature type="domain" description="FAD-binding" evidence="6">
    <location>
        <begin position="7"/>
        <end position="353"/>
    </location>
</feature>
<dbReference type="SUPFAM" id="SSF51905">
    <property type="entry name" value="FAD/NAD(P)-binding domain"/>
    <property type="match status" value="1"/>
</dbReference>
<evidence type="ECO:0000256" key="1">
    <source>
        <dbReference type="ARBA" id="ARBA00005706"/>
    </source>
</evidence>
<reference evidence="8" key="1">
    <citation type="submission" date="2014-04" db="EMBL/GenBank/DDBJ databases">
        <title>Evolutionary Origins and Diversification of the Mycorrhizal Mutualists.</title>
        <authorList>
            <consortium name="DOE Joint Genome Institute"/>
            <consortium name="Mycorrhizal Genomics Consortium"/>
            <person name="Kohler A."/>
            <person name="Kuo A."/>
            <person name="Nagy L.G."/>
            <person name="Floudas D."/>
            <person name="Copeland A."/>
            <person name="Barry K.W."/>
            <person name="Cichocki N."/>
            <person name="Veneault-Fourrey C."/>
            <person name="LaButti K."/>
            <person name="Lindquist E.A."/>
            <person name="Lipzen A."/>
            <person name="Lundell T."/>
            <person name="Morin E."/>
            <person name="Murat C."/>
            <person name="Riley R."/>
            <person name="Ohm R."/>
            <person name="Sun H."/>
            <person name="Tunlid A."/>
            <person name="Henrissat B."/>
            <person name="Grigoriev I.V."/>
            <person name="Hibbett D.S."/>
            <person name="Martin F."/>
        </authorList>
    </citation>
    <scope>NUCLEOTIDE SEQUENCE [LARGE SCALE GENOMIC DNA]</scope>
    <source>
        <strain evidence="8">FD-334 SS-4</strain>
    </source>
</reference>
<evidence type="ECO:0000313" key="8">
    <source>
        <dbReference type="Proteomes" id="UP000054270"/>
    </source>
</evidence>
<evidence type="ECO:0000256" key="3">
    <source>
        <dbReference type="ARBA" id="ARBA00022827"/>
    </source>
</evidence>
<keyword evidence="3" id="KW-0274">FAD</keyword>
<protein>
    <recommendedName>
        <fullName evidence="6">FAD-binding domain-containing protein</fullName>
    </recommendedName>
</protein>
<dbReference type="InterPro" id="IPR050816">
    <property type="entry name" value="Flavin-dep_Halogenase_NPB"/>
</dbReference>